<evidence type="ECO:0000313" key="6">
    <source>
        <dbReference type="EMBL" id="KAL1532353.1"/>
    </source>
</evidence>
<feature type="compositionally biased region" description="Polar residues" evidence="3">
    <location>
        <begin position="305"/>
        <end position="319"/>
    </location>
</feature>
<evidence type="ECO:0000256" key="3">
    <source>
        <dbReference type="SAM" id="MobiDB-lite"/>
    </source>
</evidence>
<organism evidence="6 7">
    <name type="scientific">Salvia divinorum</name>
    <name type="common">Maria pastora</name>
    <name type="synonym">Diviner's sage</name>
    <dbReference type="NCBI Taxonomy" id="28513"/>
    <lineage>
        <taxon>Eukaryota</taxon>
        <taxon>Viridiplantae</taxon>
        <taxon>Streptophyta</taxon>
        <taxon>Embryophyta</taxon>
        <taxon>Tracheophyta</taxon>
        <taxon>Spermatophyta</taxon>
        <taxon>Magnoliopsida</taxon>
        <taxon>eudicotyledons</taxon>
        <taxon>Gunneridae</taxon>
        <taxon>Pentapetalae</taxon>
        <taxon>asterids</taxon>
        <taxon>lamiids</taxon>
        <taxon>Lamiales</taxon>
        <taxon>Lamiaceae</taxon>
        <taxon>Nepetoideae</taxon>
        <taxon>Mentheae</taxon>
        <taxon>Salviinae</taxon>
        <taxon>Salvia</taxon>
        <taxon>Salvia subgen. Calosphace</taxon>
    </lineage>
</organism>
<dbReference type="Gene3D" id="1.10.10.60">
    <property type="entry name" value="Homeodomain-like"/>
    <property type="match status" value="1"/>
</dbReference>
<feature type="region of interest" description="Disordered" evidence="3">
    <location>
        <begin position="420"/>
        <end position="445"/>
    </location>
</feature>
<feature type="compositionally biased region" description="Acidic residues" evidence="3">
    <location>
        <begin position="85"/>
        <end position="98"/>
    </location>
</feature>
<dbReference type="PANTHER" id="PTHR47206">
    <property type="entry name" value="HOMEODOMAIN-LIKE SUPERFAMILY PROTEIN"/>
    <property type="match status" value="1"/>
</dbReference>
<keyword evidence="7" id="KW-1185">Reference proteome</keyword>
<proteinExistence type="predicted"/>
<dbReference type="InterPro" id="IPR009057">
    <property type="entry name" value="Homeodomain-like_sf"/>
</dbReference>
<protein>
    <recommendedName>
        <fullName evidence="8">MYB transcription factor</fullName>
    </recommendedName>
</protein>
<dbReference type="InterPro" id="IPR001005">
    <property type="entry name" value="SANT/Myb"/>
</dbReference>
<evidence type="ECO:0000256" key="2">
    <source>
        <dbReference type="ARBA" id="ARBA00023242"/>
    </source>
</evidence>
<feature type="compositionally biased region" description="Polar residues" evidence="3">
    <location>
        <begin position="583"/>
        <end position="615"/>
    </location>
</feature>
<reference evidence="6 7" key="1">
    <citation type="submission" date="2024-06" db="EMBL/GenBank/DDBJ databases">
        <title>A chromosome level genome sequence of Diviner's sage (Salvia divinorum).</title>
        <authorList>
            <person name="Ford S.A."/>
            <person name="Ro D.-K."/>
            <person name="Ness R.W."/>
            <person name="Phillips M.A."/>
        </authorList>
    </citation>
    <scope>NUCLEOTIDE SEQUENCE [LARGE SCALE GENOMIC DNA]</scope>
    <source>
        <strain evidence="6">SAF-2024a</strain>
        <tissue evidence="6">Leaf</tissue>
    </source>
</reference>
<sequence length="615" mass="64829">MVDKSKKGKKSTISEDDMSAVLQRYSMETVFALMQEMEQAAGAKIDWAEMAKNSATGISCAREYHMLWRNLAYGEALIDQLDSDAEPMDVDDDSDLEHEVEPSPPVGREASVEAAACVKVLIASGYPNNPQLPNNSTIEAPLTINIPNTKAVCASSDGSHSPNIIRGKNVTISVSVQKQPPSSAVCGEKRPTSNEVPEVSLPSRRRRRSWSLEEDSKLTASVQKHGERNWANIARWDFKNDRRASELSQRWSNLRKKQGNSKGDTSTQRSETQLAAAHRAMNLALDMRKCDNLMSAAHMAAGIKTQHQPPKASSSSADQPFQRVGPSKPQMLANRPSMSQISERDSMVKAAAVAAGARIATPADASSLIEAARSQNVVHITTGGSSVMKSSTPSTGHQLPSNVHFIRNGLAKASISTYSAPKPNISETGEAKPAQSHSTNLVASTAPNPIGVVAVSNATSVKESATTPAPPTPSAKLPGTADDVVASTSGNEKKELDKSNQGADPVGVSGCAAVEQGPENQSSAPGNHSEEVGTNQLSSSGNATKENTGGDNASVSVSEPVSRATDDGVALPTLEVEAGITNIDGQLTSKGTAENTSTNEKSEDLPSTSTNHPAI</sequence>
<name>A0ABD1FNT3_SALDI</name>
<evidence type="ECO:0000259" key="5">
    <source>
        <dbReference type="PROSITE" id="PS51294"/>
    </source>
</evidence>
<dbReference type="GO" id="GO:0005634">
    <property type="term" value="C:nucleus"/>
    <property type="evidence" value="ECO:0007669"/>
    <property type="project" value="UniProtKB-SubCell"/>
</dbReference>
<feature type="domain" description="HTH myb-type" evidence="5">
    <location>
        <begin position="204"/>
        <end position="259"/>
    </location>
</feature>
<feature type="region of interest" description="Disordered" evidence="3">
    <location>
        <begin position="462"/>
        <end position="615"/>
    </location>
</feature>
<dbReference type="PANTHER" id="PTHR47206:SF1">
    <property type="entry name" value="HOMEODOMAIN-LIKE SUPERFAMILY PROTEIN"/>
    <property type="match status" value="1"/>
</dbReference>
<dbReference type="PROSITE" id="PS51294">
    <property type="entry name" value="HTH_MYB"/>
    <property type="match status" value="1"/>
</dbReference>
<comment type="caution">
    <text evidence="6">The sequence shown here is derived from an EMBL/GenBank/DDBJ whole genome shotgun (WGS) entry which is preliminary data.</text>
</comment>
<dbReference type="CDD" id="cd11660">
    <property type="entry name" value="SANT_TRF"/>
    <property type="match status" value="1"/>
</dbReference>
<evidence type="ECO:0000259" key="4">
    <source>
        <dbReference type="PROSITE" id="PS50090"/>
    </source>
</evidence>
<gene>
    <name evidence="6" type="ORF">AAHA92_32375</name>
</gene>
<feature type="region of interest" description="Disordered" evidence="3">
    <location>
        <begin position="249"/>
        <end position="272"/>
    </location>
</feature>
<feature type="compositionally biased region" description="Polar residues" evidence="3">
    <location>
        <begin position="518"/>
        <end position="559"/>
    </location>
</feature>
<evidence type="ECO:0000313" key="7">
    <source>
        <dbReference type="Proteomes" id="UP001567538"/>
    </source>
</evidence>
<feature type="compositionally biased region" description="Polar residues" evidence="3">
    <location>
        <begin position="435"/>
        <end position="445"/>
    </location>
</feature>
<feature type="region of interest" description="Disordered" evidence="3">
    <location>
        <begin position="302"/>
        <end position="342"/>
    </location>
</feature>
<feature type="region of interest" description="Disordered" evidence="3">
    <location>
        <begin position="85"/>
        <end position="109"/>
    </location>
</feature>
<dbReference type="SMART" id="SM00717">
    <property type="entry name" value="SANT"/>
    <property type="match status" value="1"/>
</dbReference>
<evidence type="ECO:0000256" key="1">
    <source>
        <dbReference type="ARBA" id="ARBA00004123"/>
    </source>
</evidence>
<dbReference type="Pfam" id="PF00249">
    <property type="entry name" value="Myb_DNA-binding"/>
    <property type="match status" value="1"/>
</dbReference>
<accession>A0ABD1FNT3</accession>
<feature type="domain" description="Myb-like" evidence="4">
    <location>
        <begin position="202"/>
        <end position="255"/>
    </location>
</feature>
<dbReference type="Proteomes" id="UP001567538">
    <property type="component" value="Unassembled WGS sequence"/>
</dbReference>
<comment type="subcellular location">
    <subcellularLocation>
        <location evidence="1">Nucleus</location>
    </subcellularLocation>
</comment>
<dbReference type="EMBL" id="JBEAFC010000014">
    <property type="protein sequence ID" value="KAL1532353.1"/>
    <property type="molecule type" value="Genomic_DNA"/>
</dbReference>
<dbReference type="SUPFAM" id="SSF46689">
    <property type="entry name" value="Homeodomain-like"/>
    <property type="match status" value="1"/>
</dbReference>
<feature type="compositionally biased region" description="Polar residues" evidence="3">
    <location>
        <begin position="260"/>
        <end position="272"/>
    </location>
</feature>
<dbReference type="InterPro" id="IPR017930">
    <property type="entry name" value="Myb_dom"/>
</dbReference>
<dbReference type="PROSITE" id="PS50090">
    <property type="entry name" value="MYB_LIKE"/>
    <property type="match status" value="1"/>
</dbReference>
<evidence type="ECO:0008006" key="8">
    <source>
        <dbReference type="Google" id="ProtNLM"/>
    </source>
</evidence>
<keyword evidence="2" id="KW-0539">Nucleus</keyword>
<feature type="region of interest" description="Disordered" evidence="3">
    <location>
        <begin position="177"/>
        <end position="212"/>
    </location>
</feature>
<dbReference type="AlphaFoldDB" id="A0ABD1FNT3"/>